<organism evidence="3 4">
    <name type="scientific">Trichomonas vaginalis (strain ATCC PRA-98 / G3)</name>
    <dbReference type="NCBI Taxonomy" id="412133"/>
    <lineage>
        <taxon>Eukaryota</taxon>
        <taxon>Metamonada</taxon>
        <taxon>Parabasalia</taxon>
        <taxon>Trichomonadida</taxon>
        <taxon>Trichomonadidae</taxon>
        <taxon>Trichomonas</taxon>
    </lineage>
</organism>
<dbReference type="KEGG" id="tva:5468290"/>
<dbReference type="Pfam" id="PF16126">
    <property type="entry name" value="DUF4838"/>
    <property type="match status" value="1"/>
</dbReference>
<dbReference type="AlphaFoldDB" id="A2DA84"/>
<dbReference type="InterPro" id="IPR032287">
    <property type="entry name" value="DUF4838"/>
</dbReference>
<dbReference type="GO" id="GO:0016787">
    <property type="term" value="F:hydrolase activity"/>
    <property type="evidence" value="ECO:0007669"/>
    <property type="project" value="UniProtKB-KW"/>
</dbReference>
<dbReference type="RefSeq" id="XP_001583718.1">
    <property type="nucleotide sequence ID" value="XM_001583668.1"/>
</dbReference>
<evidence type="ECO:0000256" key="1">
    <source>
        <dbReference type="ARBA" id="ARBA00022801"/>
    </source>
</evidence>
<proteinExistence type="predicted"/>
<dbReference type="PANTHER" id="PTHR47406">
    <property type="entry name" value="COAGULATION FACTOR 5/8 TYPE, C-TERMINAL"/>
    <property type="match status" value="1"/>
</dbReference>
<keyword evidence="2" id="KW-0472">Membrane</keyword>
<keyword evidence="2" id="KW-0812">Transmembrane</keyword>
<evidence type="ECO:0000256" key="2">
    <source>
        <dbReference type="SAM" id="Phobius"/>
    </source>
</evidence>
<dbReference type="InterPro" id="IPR029018">
    <property type="entry name" value="Hex-like_dom2"/>
</dbReference>
<accession>A2DA84</accession>
<dbReference type="EMBL" id="DS113182">
    <property type="protein sequence ID" value="EAY22732.1"/>
    <property type="molecule type" value="Genomic_DNA"/>
</dbReference>
<feature type="transmembrane region" description="Helical" evidence="2">
    <location>
        <begin position="968"/>
        <end position="991"/>
    </location>
</feature>
<dbReference type="Proteomes" id="UP000001542">
    <property type="component" value="Unassembled WGS sequence"/>
</dbReference>
<evidence type="ECO:0008006" key="5">
    <source>
        <dbReference type="Google" id="ProtNLM"/>
    </source>
</evidence>
<dbReference type="SUPFAM" id="SSF55545">
    <property type="entry name" value="beta-N-acetylhexosaminidase-like domain"/>
    <property type="match status" value="1"/>
</dbReference>
<keyword evidence="4" id="KW-1185">Reference proteome</keyword>
<keyword evidence="1" id="KW-0378">Hydrolase</keyword>
<evidence type="ECO:0000313" key="4">
    <source>
        <dbReference type="Proteomes" id="UP000001542"/>
    </source>
</evidence>
<evidence type="ECO:0000313" key="3">
    <source>
        <dbReference type="EMBL" id="EAY22732.1"/>
    </source>
</evidence>
<dbReference type="Gene3D" id="3.30.379.10">
    <property type="entry name" value="Chitobiase/beta-hexosaminidase domain 2-like"/>
    <property type="match status" value="1"/>
</dbReference>
<gene>
    <name evidence="3" type="ORF">TVAG_476610</name>
</gene>
<dbReference type="eggNOG" id="ENOG502STPH">
    <property type="taxonomic scope" value="Eukaryota"/>
</dbReference>
<dbReference type="VEuPathDB" id="TrichDB:TVAGG3_0266650"/>
<keyword evidence="2" id="KW-1133">Transmembrane helix</keyword>
<protein>
    <recommendedName>
        <fullName evidence="5">Alpha glucuronidase N-terminal domain-containing protein</fullName>
    </recommendedName>
</protein>
<dbReference type="PANTHER" id="PTHR47406:SF2">
    <property type="entry name" value="ALPHA GLUCURONIDASE N-TERMINAL DOMAIN-CONTAINING PROTEIN"/>
    <property type="match status" value="1"/>
</dbReference>
<dbReference type="VEuPathDB" id="TrichDB:TVAG_476610"/>
<sequence>MDNEPKPKKAILLGPTKYSPKISITNAEREQDGFEIMFNDNEDLIILGTTNRGVVYGVFEVFERFGKVRWLSARMDVFPKSETFSIPSDTNIKSVSHMIQRSVYNSEVEAFWENSLHLRFNEDNLDEYGGSVTDFYRVESFNKIMPPDKYPISKYPEYWGLIGGVRSYAQPCLTNEGVYQVFLNIILSDLEKYGEPYMVEVNQNDAGAACECPTCREHQARYNGRYSGVNIEFVNRLATEINKKYPKLQFRTFAFFYTLSPPSNIEVHPNVIVRMAPIEIDYGHPINESGDTEAGYFKLRVPLWEKLTKKLAVWDYVGNFGAPMGINPLYHVLAPNMRFYAEHSVKQYIGQDNSLAPRYHSDMVEYRTYLLSKLMWNPWVNDTWGRDDFCYNYYGPSAAPYIIQFLNDTEDLMRTDCKNSYLYSHHGVPRFVPGEFVDHAKWLFDQAIEASKNDGNSRYTYNIEMSRVSVLISQFFMARDGGNNEPYVKGDKVNFGATPKMKEAIELILKSCPSIEMRDPYLDGVCFLRWERTFYEKIKNLIDDRPAITATSDPIKAVTGDHSIFGRIISLTKSGKEFLKPEGIDFVVYDRSDITAPSSWNYTLKSTTANSATLQYEDAGQAITKTMTASPTSLTVDFNYQRKAEFYNNRNFVTAAFDLGDATRTAYKLDNGEWNYHQLQNNMEFDHFGKKLNKSTKLVIIDATTKKGVEITFPIGYDFFVIHVNRTSKKVRVTFSTPWIDFGQTRSFSKRFIFTPYDSYPNAPSFEQKPDSTSHDSSKPWGFAKGDRIVIPDFYLNYEKIGRISYESDNKSFTGVTSFHSMYQEPNYYFRPFNKFMHYFNSGGNYSIRYSVRCQGPKTSGSGFTVYFPPNKGEIRVSPKNLVVDEYTWSDPVYQIITKESNGGLFNRSPGCTKTFVNAMEFVVENPPTWPKLKYQEEILHKMEEVNESDYTNSTEGNGENGNGNKKWIPGVVVLSIFIVAVIVISVFILIDMKKKDSNDSPEERKEVSHLSFI</sequence>
<reference evidence="3" key="2">
    <citation type="journal article" date="2007" name="Science">
        <title>Draft genome sequence of the sexually transmitted pathogen Trichomonas vaginalis.</title>
        <authorList>
            <person name="Carlton J.M."/>
            <person name="Hirt R.P."/>
            <person name="Silva J.C."/>
            <person name="Delcher A.L."/>
            <person name="Schatz M."/>
            <person name="Zhao Q."/>
            <person name="Wortman J.R."/>
            <person name="Bidwell S.L."/>
            <person name="Alsmark U.C.M."/>
            <person name="Besteiro S."/>
            <person name="Sicheritz-Ponten T."/>
            <person name="Noel C.J."/>
            <person name="Dacks J.B."/>
            <person name="Foster P.G."/>
            <person name="Simillion C."/>
            <person name="Van de Peer Y."/>
            <person name="Miranda-Saavedra D."/>
            <person name="Barton G.J."/>
            <person name="Westrop G.D."/>
            <person name="Mueller S."/>
            <person name="Dessi D."/>
            <person name="Fiori P.L."/>
            <person name="Ren Q."/>
            <person name="Paulsen I."/>
            <person name="Zhang H."/>
            <person name="Bastida-Corcuera F.D."/>
            <person name="Simoes-Barbosa A."/>
            <person name="Brown M.T."/>
            <person name="Hayes R.D."/>
            <person name="Mukherjee M."/>
            <person name="Okumura C.Y."/>
            <person name="Schneider R."/>
            <person name="Smith A.J."/>
            <person name="Vanacova S."/>
            <person name="Villalvazo M."/>
            <person name="Haas B.J."/>
            <person name="Pertea M."/>
            <person name="Feldblyum T.V."/>
            <person name="Utterback T.R."/>
            <person name="Shu C.L."/>
            <person name="Osoegawa K."/>
            <person name="de Jong P.J."/>
            <person name="Hrdy I."/>
            <person name="Horvathova L."/>
            <person name="Zubacova Z."/>
            <person name="Dolezal P."/>
            <person name="Malik S.B."/>
            <person name="Logsdon J.M. Jr."/>
            <person name="Henze K."/>
            <person name="Gupta A."/>
            <person name="Wang C.C."/>
            <person name="Dunne R.L."/>
            <person name="Upcroft J.A."/>
            <person name="Upcroft P."/>
            <person name="White O."/>
            <person name="Salzberg S.L."/>
            <person name="Tang P."/>
            <person name="Chiu C.-H."/>
            <person name="Lee Y.-S."/>
            <person name="Embley T.M."/>
            <person name="Coombs G.H."/>
            <person name="Mottram J.C."/>
            <person name="Tachezy J."/>
            <person name="Fraser-Liggett C.M."/>
            <person name="Johnson P.J."/>
        </authorList>
    </citation>
    <scope>NUCLEOTIDE SEQUENCE [LARGE SCALE GENOMIC DNA]</scope>
    <source>
        <strain evidence="3">G3</strain>
    </source>
</reference>
<reference evidence="3" key="1">
    <citation type="submission" date="2006-10" db="EMBL/GenBank/DDBJ databases">
        <authorList>
            <person name="Amadeo P."/>
            <person name="Zhao Q."/>
            <person name="Wortman J."/>
            <person name="Fraser-Liggett C."/>
            <person name="Carlton J."/>
        </authorList>
    </citation>
    <scope>NUCLEOTIDE SEQUENCE</scope>
    <source>
        <strain evidence="3">G3</strain>
    </source>
</reference>
<dbReference type="InParanoid" id="A2DA84"/>
<name>A2DA84_TRIV3</name>